<dbReference type="EMBL" id="JAVHUL010000033">
    <property type="protein sequence ID" value="MDQ7918178.1"/>
    <property type="molecule type" value="Genomic_DNA"/>
</dbReference>
<keyword evidence="8" id="KW-1185">Reference proteome</keyword>
<dbReference type="Pfam" id="PF03073">
    <property type="entry name" value="TspO_MBR"/>
    <property type="match status" value="1"/>
</dbReference>
<dbReference type="Proteomes" id="UP001230915">
    <property type="component" value="Unassembled WGS sequence"/>
</dbReference>
<comment type="subcellular location">
    <subcellularLocation>
        <location evidence="1">Membrane</location>
        <topology evidence="1">Multi-pass membrane protein</topology>
    </subcellularLocation>
</comment>
<dbReference type="RefSeq" id="WP_308865171.1">
    <property type="nucleotide sequence ID" value="NZ_JAVHUL010000033.1"/>
</dbReference>
<organism evidence="7 8">
    <name type="scientific">Mesonia profundi</name>
    <dbReference type="NCBI Taxonomy" id="3070998"/>
    <lineage>
        <taxon>Bacteria</taxon>
        <taxon>Pseudomonadati</taxon>
        <taxon>Bacteroidota</taxon>
        <taxon>Flavobacteriia</taxon>
        <taxon>Flavobacteriales</taxon>
        <taxon>Flavobacteriaceae</taxon>
        <taxon>Mesonia</taxon>
    </lineage>
</organism>
<dbReference type="PANTHER" id="PTHR10057:SF0">
    <property type="entry name" value="TRANSLOCATOR PROTEIN"/>
    <property type="match status" value="1"/>
</dbReference>
<evidence type="ECO:0000256" key="4">
    <source>
        <dbReference type="ARBA" id="ARBA00022989"/>
    </source>
</evidence>
<evidence type="ECO:0000256" key="5">
    <source>
        <dbReference type="ARBA" id="ARBA00023136"/>
    </source>
</evidence>
<proteinExistence type="inferred from homology"/>
<keyword evidence="3 6" id="KW-0812">Transmembrane</keyword>
<evidence type="ECO:0000313" key="8">
    <source>
        <dbReference type="Proteomes" id="UP001230915"/>
    </source>
</evidence>
<protein>
    <submittedName>
        <fullName evidence="7">TspO/MBR family protein</fullName>
    </submittedName>
</protein>
<accession>A0ABU1A5A2</accession>
<dbReference type="PANTHER" id="PTHR10057">
    <property type="entry name" value="PERIPHERAL-TYPE BENZODIAZEPINE RECEPTOR"/>
    <property type="match status" value="1"/>
</dbReference>
<feature type="transmembrane region" description="Helical" evidence="6">
    <location>
        <begin position="95"/>
        <end position="119"/>
    </location>
</feature>
<dbReference type="CDD" id="cd15904">
    <property type="entry name" value="TSPO_MBR"/>
    <property type="match status" value="1"/>
</dbReference>
<comment type="similarity">
    <text evidence="2">Belongs to the TspO/BZRP family.</text>
</comment>
<comment type="caution">
    <text evidence="7">The sequence shown here is derived from an EMBL/GenBank/DDBJ whole genome shotgun (WGS) entry which is preliminary data.</text>
</comment>
<name>A0ABU1A5A2_9FLAO</name>
<reference evidence="7 8" key="1">
    <citation type="submission" date="2023-08" db="EMBL/GenBank/DDBJ databases">
        <title>Mesonia sp. MT50, isolated from deep-sea sediment of the Mariana Trench.</title>
        <authorList>
            <person name="Fu H."/>
        </authorList>
    </citation>
    <scope>NUCLEOTIDE SEQUENCE [LARGE SCALE GENOMIC DNA]</scope>
    <source>
        <strain evidence="7 8">MT50</strain>
    </source>
</reference>
<keyword evidence="4 6" id="KW-1133">Transmembrane helix</keyword>
<feature type="transmembrane region" description="Helical" evidence="6">
    <location>
        <begin position="131"/>
        <end position="150"/>
    </location>
</feature>
<keyword evidence="5 6" id="KW-0472">Membrane</keyword>
<evidence type="ECO:0000256" key="2">
    <source>
        <dbReference type="ARBA" id="ARBA00007524"/>
    </source>
</evidence>
<evidence type="ECO:0000256" key="3">
    <source>
        <dbReference type="ARBA" id="ARBA00022692"/>
    </source>
</evidence>
<feature type="transmembrane region" description="Helical" evidence="6">
    <location>
        <begin position="73"/>
        <end position="89"/>
    </location>
</feature>
<evidence type="ECO:0000256" key="6">
    <source>
        <dbReference type="SAM" id="Phobius"/>
    </source>
</evidence>
<gene>
    <name evidence="7" type="ORF">RBU60_11365</name>
</gene>
<dbReference type="Gene3D" id="1.20.1260.100">
    <property type="entry name" value="TspO/MBR protein"/>
    <property type="match status" value="1"/>
</dbReference>
<dbReference type="InterPro" id="IPR038330">
    <property type="entry name" value="TspO/MBR-related_sf"/>
</dbReference>
<evidence type="ECO:0000313" key="7">
    <source>
        <dbReference type="EMBL" id="MDQ7918178.1"/>
    </source>
</evidence>
<dbReference type="InterPro" id="IPR004307">
    <property type="entry name" value="TspO_MBR"/>
</dbReference>
<evidence type="ECO:0000256" key="1">
    <source>
        <dbReference type="ARBA" id="ARBA00004141"/>
    </source>
</evidence>
<sequence length="152" mass="17526">MIYRLIIFLILNFALIGSGSLLAGKGPRSEWHANLDKAPWTPPGWVFGLSWTVIMICFSVYLSYLWPSVENKKFLLGVLILQYVLNLAWNPTFFYYHQLVAGLFVISGLTIVVGFFLLYYWPILELKSLLILPYFIWLLIATSLNAYILIKN</sequence>
<feature type="transmembrane region" description="Helical" evidence="6">
    <location>
        <begin position="47"/>
        <end position="66"/>
    </location>
</feature>
<dbReference type="PIRSF" id="PIRSF005859">
    <property type="entry name" value="PBR"/>
    <property type="match status" value="1"/>
</dbReference>